<reference evidence="1 2" key="2">
    <citation type="submission" date="2017-09" db="EMBL/GenBank/DDBJ databases">
        <title>Extensive intraspecific genome diversity in a model arbuscular mycorrhizal fungus.</title>
        <authorList>
            <person name="Chen E.C."/>
            <person name="Morin E."/>
            <person name="Beaudet D."/>
            <person name="Noel J."/>
            <person name="Ndikumana S."/>
            <person name="Charron P."/>
            <person name="St-Onge C."/>
            <person name="Giorgi J."/>
            <person name="Grigoriev I.V."/>
            <person name="Roux C."/>
            <person name="Martin F.M."/>
            <person name="Corradi N."/>
        </authorList>
    </citation>
    <scope>NUCLEOTIDE SEQUENCE [LARGE SCALE GENOMIC DNA]</scope>
    <source>
        <strain evidence="1 2">A5</strain>
    </source>
</reference>
<accession>A0A2N0P5P0</accession>
<protein>
    <submittedName>
        <fullName evidence="1">Uncharacterized protein</fullName>
    </submittedName>
</protein>
<evidence type="ECO:0000313" key="2">
    <source>
        <dbReference type="Proteomes" id="UP000232722"/>
    </source>
</evidence>
<dbReference type="VEuPathDB" id="FungiDB:FUN_002421"/>
<dbReference type="VEuPathDB" id="FungiDB:RhiirA1_454652"/>
<sequence length="126" mass="14772">MGKKRHECCRDHKLSVFFGGKNTKELKGIKSKDVKGWLKNRFSYNFVHIRKDPDWGCLIVDIFIFNVKNLSVDVNINNTKLIFVKFEYDLPKDPEGSNCLLREAVFPDKEVILNLELPKRQVYILN</sequence>
<proteinExistence type="predicted"/>
<dbReference type="Proteomes" id="UP000232722">
    <property type="component" value="Unassembled WGS sequence"/>
</dbReference>
<gene>
    <name evidence="1" type="ORF">RhiirA5_381191</name>
</gene>
<name>A0A2N0P5P0_9GLOM</name>
<comment type="caution">
    <text evidence="1">The sequence shown here is derived from an EMBL/GenBank/DDBJ whole genome shotgun (WGS) entry which is preliminary data.</text>
</comment>
<dbReference type="EMBL" id="LLXJ01001449">
    <property type="protein sequence ID" value="PKC02128.1"/>
    <property type="molecule type" value="Genomic_DNA"/>
</dbReference>
<dbReference type="VEuPathDB" id="FungiDB:RhiirFUN_026481"/>
<organism evidence="1 2">
    <name type="scientific">Rhizophagus irregularis</name>
    <dbReference type="NCBI Taxonomy" id="588596"/>
    <lineage>
        <taxon>Eukaryota</taxon>
        <taxon>Fungi</taxon>
        <taxon>Fungi incertae sedis</taxon>
        <taxon>Mucoromycota</taxon>
        <taxon>Glomeromycotina</taxon>
        <taxon>Glomeromycetes</taxon>
        <taxon>Glomerales</taxon>
        <taxon>Glomeraceae</taxon>
        <taxon>Rhizophagus</taxon>
    </lineage>
</organism>
<evidence type="ECO:0000313" key="1">
    <source>
        <dbReference type="EMBL" id="PKC02128.1"/>
    </source>
</evidence>
<dbReference type="VEuPathDB" id="FungiDB:RhiirA1_479238"/>
<reference evidence="1 2" key="1">
    <citation type="submission" date="2016-04" db="EMBL/GenBank/DDBJ databases">
        <title>Genome analyses suggest a sexual origin of heterokaryosis in a supposedly ancient asexual fungus.</title>
        <authorList>
            <person name="Ropars J."/>
            <person name="Sedzielewska K."/>
            <person name="Noel J."/>
            <person name="Charron P."/>
            <person name="Farinelli L."/>
            <person name="Marton T."/>
            <person name="Kruger M."/>
            <person name="Pelin A."/>
            <person name="Brachmann A."/>
            <person name="Corradi N."/>
        </authorList>
    </citation>
    <scope>NUCLEOTIDE SEQUENCE [LARGE SCALE GENOMIC DNA]</scope>
    <source>
        <strain evidence="1 2">A5</strain>
    </source>
</reference>
<dbReference type="AlphaFoldDB" id="A0A2N0P5P0"/>